<dbReference type="EnsemblPlants" id="EMT28151">
    <property type="protein sequence ID" value="EMT28151"/>
    <property type="gene ID" value="F775_24210"/>
</dbReference>
<name>M8CWH8_AEGTA</name>
<proteinExistence type="predicted"/>
<evidence type="ECO:0000313" key="1">
    <source>
        <dbReference type="EnsemblPlants" id="EMT28151"/>
    </source>
</evidence>
<dbReference type="AlphaFoldDB" id="M8CWH8"/>
<accession>M8CWH8</accession>
<reference evidence="1" key="1">
    <citation type="submission" date="2015-06" db="UniProtKB">
        <authorList>
            <consortium name="EnsemblPlants"/>
        </authorList>
    </citation>
    <scope>IDENTIFICATION</scope>
</reference>
<sequence length="143" mass="15488">MRVQCTTAALQPPSRCLGLPSRASIGSGRSSYGSTAVGGAVASLLLLLTADHFVAACSPHQGGEQLPWEEFGGGSALRWEQWCTLVMVQCTPFQYAISTHLWRWAFYQLVKIACLWQAVQSGDVCRLGGSLLQFGNQPYHDAV</sequence>
<organism evidence="1">
    <name type="scientific">Aegilops tauschii</name>
    <name type="common">Tausch's goatgrass</name>
    <name type="synonym">Aegilops squarrosa</name>
    <dbReference type="NCBI Taxonomy" id="37682"/>
    <lineage>
        <taxon>Eukaryota</taxon>
        <taxon>Viridiplantae</taxon>
        <taxon>Streptophyta</taxon>
        <taxon>Embryophyta</taxon>
        <taxon>Tracheophyta</taxon>
        <taxon>Spermatophyta</taxon>
        <taxon>Magnoliopsida</taxon>
        <taxon>Liliopsida</taxon>
        <taxon>Poales</taxon>
        <taxon>Poaceae</taxon>
        <taxon>BOP clade</taxon>
        <taxon>Pooideae</taxon>
        <taxon>Triticodae</taxon>
        <taxon>Triticeae</taxon>
        <taxon>Triticinae</taxon>
        <taxon>Aegilops</taxon>
    </lineage>
</organism>
<protein>
    <submittedName>
        <fullName evidence="1">Uncharacterized protein</fullName>
    </submittedName>
</protein>